<name>A0A812HYJ1_9DINO</name>
<proteinExistence type="predicted"/>
<evidence type="ECO:0000313" key="2">
    <source>
        <dbReference type="Proteomes" id="UP000604046"/>
    </source>
</evidence>
<keyword evidence="2" id="KW-1185">Reference proteome</keyword>
<organism evidence="1 2">
    <name type="scientific">Symbiodinium natans</name>
    <dbReference type="NCBI Taxonomy" id="878477"/>
    <lineage>
        <taxon>Eukaryota</taxon>
        <taxon>Sar</taxon>
        <taxon>Alveolata</taxon>
        <taxon>Dinophyceae</taxon>
        <taxon>Suessiales</taxon>
        <taxon>Symbiodiniaceae</taxon>
        <taxon>Symbiodinium</taxon>
    </lineage>
</organism>
<reference evidence="1" key="1">
    <citation type="submission" date="2021-02" db="EMBL/GenBank/DDBJ databases">
        <authorList>
            <person name="Dougan E. K."/>
            <person name="Rhodes N."/>
            <person name="Thang M."/>
            <person name="Chan C."/>
        </authorList>
    </citation>
    <scope>NUCLEOTIDE SEQUENCE</scope>
</reference>
<comment type="caution">
    <text evidence="1">The sequence shown here is derived from an EMBL/GenBank/DDBJ whole genome shotgun (WGS) entry which is preliminary data.</text>
</comment>
<dbReference type="AlphaFoldDB" id="A0A812HYJ1"/>
<evidence type="ECO:0000313" key="1">
    <source>
        <dbReference type="EMBL" id="CAE6967177.1"/>
    </source>
</evidence>
<protein>
    <submittedName>
        <fullName evidence="1">Uncharacterized protein</fullName>
    </submittedName>
</protein>
<sequence>MSMPFASFCAIESNEGPFQAWNFQLREEAGRPFPAQPSLVRLLGKMGCWDMLGLQHAAMRSVASAGRSTESSRENTPNCPTWAIVDSDAAQAAPPRWECACVVDLRLNLPCVVSRPCERSHAALPA</sequence>
<accession>A0A812HYJ1</accession>
<gene>
    <name evidence="1" type="ORF">SNAT2548_LOCUS2266</name>
</gene>
<dbReference type="Proteomes" id="UP000604046">
    <property type="component" value="Unassembled WGS sequence"/>
</dbReference>
<dbReference type="EMBL" id="CAJNDS010000127">
    <property type="protein sequence ID" value="CAE6967177.1"/>
    <property type="molecule type" value="Genomic_DNA"/>
</dbReference>